<gene>
    <name evidence="5" type="primary">LOC102802095</name>
</gene>
<accession>A0ABM0MZZ1</accession>
<dbReference type="PANTHER" id="PTHR10088">
    <property type="entry name" value="GLUCOKINASE REGULATORY PROTEIN"/>
    <property type="match status" value="1"/>
</dbReference>
<feature type="domain" description="SIS" evidence="3">
    <location>
        <begin position="56"/>
        <end position="165"/>
    </location>
</feature>
<feature type="domain" description="Glucokinase regulatory protein second SIS" evidence="2">
    <location>
        <begin position="279"/>
        <end position="486"/>
    </location>
</feature>
<sequence>MQPVTEASNDITQNIDVASPKEIVQLLCSCDVEIFDGWHGYPNIHSNEIIHTIGEIATAGVEILKDPSNNIIVLSGCGTSGRLAFILCRSFNKLLREQGMQECYEYVIAGGDKALFTSQEAPEDDPEAGIQALKQVSQGKRKVLFIGITCGLSAPFVAGQLDYCMDNLDKFTPVLLGFNPLNLARDLPIENWNKTFLQVTKRLEDLCQKHSDKCFILNPIVGPEAIRGSSRMKGGSVTKILLETIFTISHHIRDDKNQSLHIMVQSLLSAYRHVYEMTYSYMDDIAVMIQWAAESLNNNGHVYYIGVDSLATIGIIDASECPPTYSSSLEDIRGFIYGGYTTYKNKEGDISHHSINNFQENLIDQLACNDTVLFLLTYQDVCNENDSVTQLTKSILQYTKHIGAIYFTEPHNPSGNTDESTVLSYFKHVAMVTLPWHRIQETISPVFPTLSGTKLYEELRHFVGFLCEISLKWILNAISTGSHIMKGKIYKNLMIDVKVSNNKLYHRAISIIQKFAGCSLEEARCALIKSIYKTDTLTAEQGSAAISKHIDMATTMNKVVPAALLIAVRQCSVHEAIQILNDVKVVSKAILMSK</sequence>
<dbReference type="RefSeq" id="XP_006825582.1">
    <property type="nucleotide sequence ID" value="XM_006825519.1"/>
</dbReference>
<protein>
    <submittedName>
        <fullName evidence="5">Glucokinase regulatory protein-like</fullName>
    </submittedName>
</protein>
<dbReference type="InterPro" id="IPR046348">
    <property type="entry name" value="SIS_dom_sf"/>
</dbReference>
<proteinExistence type="predicted"/>
<dbReference type="Pfam" id="PF20741">
    <property type="entry name" value="GKRP-like_C"/>
    <property type="match status" value="1"/>
</dbReference>
<dbReference type="Proteomes" id="UP000694865">
    <property type="component" value="Unplaced"/>
</dbReference>
<dbReference type="GeneID" id="102802095"/>
<dbReference type="Pfam" id="PF22645">
    <property type="entry name" value="GKRP_SIS_N"/>
    <property type="match status" value="1"/>
</dbReference>
<dbReference type="Pfam" id="PF22198">
    <property type="entry name" value="GKRP_SIS_2"/>
    <property type="match status" value="1"/>
</dbReference>
<keyword evidence="1" id="KW-0119">Carbohydrate metabolism</keyword>
<reference evidence="5" key="1">
    <citation type="submission" date="2025-08" db="UniProtKB">
        <authorList>
            <consortium name="RefSeq"/>
        </authorList>
    </citation>
    <scope>IDENTIFICATION</scope>
    <source>
        <tissue evidence="5">Testes</tissue>
    </source>
</reference>
<dbReference type="Gene3D" id="1.10.8.1080">
    <property type="match status" value="1"/>
</dbReference>
<organism evidence="4 5">
    <name type="scientific">Saccoglossus kowalevskii</name>
    <name type="common">Acorn worm</name>
    <dbReference type="NCBI Taxonomy" id="10224"/>
    <lineage>
        <taxon>Eukaryota</taxon>
        <taxon>Metazoa</taxon>
        <taxon>Hemichordata</taxon>
        <taxon>Enteropneusta</taxon>
        <taxon>Harrimaniidae</taxon>
        <taxon>Saccoglossus</taxon>
    </lineage>
</organism>
<evidence type="ECO:0000313" key="5">
    <source>
        <dbReference type="RefSeq" id="XP_006825582.1"/>
    </source>
</evidence>
<dbReference type="InterPro" id="IPR054017">
    <property type="entry name" value="GKRP_SIS_2"/>
</dbReference>
<dbReference type="PANTHER" id="PTHR10088:SF4">
    <property type="entry name" value="GLUCOKINASE REGULATORY PROTEIN"/>
    <property type="match status" value="1"/>
</dbReference>
<evidence type="ECO:0000313" key="4">
    <source>
        <dbReference type="Proteomes" id="UP000694865"/>
    </source>
</evidence>
<evidence type="ECO:0000256" key="1">
    <source>
        <dbReference type="ARBA" id="ARBA00023277"/>
    </source>
</evidence>
<evidence type="ECO:0000259" key="2">
    <source>
        <dbReference type="Pfam" id="PF22198"/>
    </source>
</evidence>
<dbReference type="Gene3D" id="3.40.50.10490">
    <property type="entry name" value="Glucose-6-phosphate isomerase like protein, domain 1"/>
    <property type="match status" value="2"/>
</dbReference>
<dbReference type="InterPro" id="IPR001347">
    <property type="entry name" value="SIS_dom"/>
</dbReference>
<name>A0ABM0MZZ1_SACKO</name>
<keyword evidence="4" id="KW-1185">Reference proteome</keyword>
<dbReference type="SUPFAM" id="SSF53697">
    <property type="entry name" value="SIS domain"/>
    <property type="match status" value="3"/>
</dbReference>
<dbReference type="InterPro" id="IPR040190">
    <property type="entry name" value="MURQ/GCKR"/>
</dbReference>
<evidence type="ECO:0000259" key="3">
    <source>
        <dbReference type="Pfam" id="PF22645"/>
    </source>
</evidence>